<reference evidence="2 3" key="1">
    <citation type="journal article" date="2021" name="Elife">
        <title>Chloroplast acquisition without the gene transfer in kleptoplastic sea slugs, Plakobranchus ocellatus.</title>
        <authorList>
            <person name="Maeda T."/>
            <person name="Takahashi S."/>
            <person name="Yoshida T."/>
            <person name="Shimamura S."/>
            <person name="Takaki Y."/>
            <person name="Nagai Y."/>
            <person name="Toyoda A."/>
            <person name="Suzuki Y."/>
            <person name="Arimoto A."/>
            <person name="Ishii H."/>
            <person name="Satoh N."/>
            <person name="Nishiyama T."/>
            <person name="Hasebe M."/>
            <person name="Maruyama T."/>
            <person name="Minagawa J."/>
            <person name="Obokata J."/>
            <person name="Shigenobu S."/>
        </authorList>
    </citation>
    <scope>NUCLEOTIDE SEQUENCE [LARGE SCALE GENOMIC DNA]</scope>
</reference>
<keyword evidence="3" id="KW-1185">Reference proteome</keyword>
<dbReference type="InterPro" id="IPR035234">
    <property type="entry name" value="IgGFc-bd_N"/>
</dbReference>
<evidence type="ECO:0000313" key="2">
    <source>
        <dbReference type="EMBL" id="GFR66722.1"/>
    </source>
</evidence>
<evidence type="ECO:0000313" key="3">
    <source>
        <dbReference type="Proteomes" id="UP000762676"/>
    </source>
</evidence>
<gene>
    <name evidence="2" type="ORF">ElyMa_000235000</name>
</gene>
<evidence type="ECO:0000259" key="1">
    <source>
        <dbReference type="Pfam" id="PF17517"/>
    </source>
</evidence>
<feature type="domain" description="IgGFc-binding protein N-terminal" evidence="1">
    <location>
        <begin position="7"/>
        <end position="92"/>
    </location>
</feature>
<dbReference type="EMBL" id="BMAT01000461">
    <property type="protein sequence ID" value="GFR66722.1"/>
    <property type="molecule type" value="Genomic_DNA"/>
</dbReference>
<dbReference type="Pfam" id="PF17517">
    <property type="entry name" value="IgGFc_binding"/>
    <property type="match status" value="1"/>
</dbReference>
<dbReference type="AlphaFoldDB" id="A0AAV4F0J3"/>
<dbReference type="Proteomes" id="UP000762676">
    <property type="component" value="Unassembled WGS sequence"/>
</dbReference>
<sequence>MGNQEADGFVALPVNSWDTVYRPVTYWIEFGGQTVLNVIADVPVSVEITIPAQDSNHLYIFDTIGPANAETVLVNLEHGQVYQLRRNYDISGRY</sequence>
<accession>A0AAV4F0J3</accession>
<comment type="caution">
    <text evidence="2">The sequence shown here is derived from an EMBL/GenBank/DDBJ whole genome shotgun (WGS) entry which is preliminary data.</text>
</comment>
<proteinExistence type="predicted"/>
<name>A0AAV4F0J3_9GAST</name>
<organism evidence="2 3">
    <name type="scientific">Elysia marginata</name>
    <dbReference type="NCBI Taxonomy" id="1093978"/>
    <lineage>
        <taxon>Eukaryota</taxon>
        <taxon>Metazoa</taxon>
        <taxon>Spiralia</taxon>
        <taxon>Lophotrochozoa</taxon>
        <taxon>Mollusca</taxon>
        <taxon>Gastropoda</taxon>
        <taxon>Heterobranchia</taxon>
        <taxon>Euthyneura</taxon>
        <taxon>Panpulmonata</taxon>
        <taxon>Sacoglossa</taxon>
        <taxon>Placobranchoidea</taxon>
        <taxon>Plakobranchidae</taxon>
        <taxon>Elysia</taxon>
    </lineage>
</organism>
<protein>
    <recommendedName>
        <fullName evidence="1">IgGFc-binding protein N-terminal domain-containing protein</fullName>
    </recommendedName>
</protein>